<dbReference type="Proteomes" id="UP000233060">
    <property type="component" value="Unassembled WGS sequence"/>
</dbReference>
<protein>
    <submittedName>
        <fullName evidence="1">Uncharacterized protein</fullName>
    </submittedName>
</protein>
<name>A0A2K5NVC9_CERAT</name>
<organism evidence="1 2">
    <name type="scientific">Cercocebus atys</name>
    <name type="common">Sooty mangabey</name>
    <name type="synonym">Cercocebus torquatus atys</name>
    <dbReference type="NCBI Taxonomy" id="9531"/>
    <lineage>
        <taxon>Eukaryota</taxon>
        <taxon>Metazoa</taxon>
        <taxon>Chordata</taxon>
        <taxon>Craniata</taxon>
        <taxon>Vertebrata</taxon>
        <taxon>Euteleostomi</taxon>
        <taxon>Mammalia</taxon>
        <taxon>Eutheria</taxon>
        <taxon>Euarchontoglires</taxon>
        <taxon>Primates</taxon>
        <taxon>Haplorrhini</taxon>
        <taxon>Catarrhini</taxon>
        <taxon>Cercopithecidae</taxon>
        <taxon>Cercopithecinae</taxon>
        <taxon>Cercocebus</taxon>
    </lineage>
</organism>
<sequence length="74" mass="7865">MDFQTDFCPCCSVKRGGCYILAGASSPYGLGVGLTCVSCDPPISSPRVQVAEVSCLLFTPIGQCFSSHFDEDSY</sequence>
<reference evidence="1" key="2">
    <citation type="submission" date="2025-09" db="UniProtKB">
        <authorList>
            <consortium name="Ensembl"/>
        </authorList>
    </citation>
    <scope>IDENTIFICATION</scope>
</reference>
<dbReference type="Ensembl" id="ENSCATT00000065780.1">
    <property type="protein sequence ID" value="ENSCATP00000041377.1"/>
    <property type="gene ID" value="ENSCATG00000043339.1"/>
</dbReference>
<dbReference type="OMA" id="TDFCPCC"/>
<reference evidence="1" key="1">
    <citation type="submission" date="2025-08" db="UniProtKB">
        <authorList>
            <consortium name="Ensembl"/>
        </authorList>
    </citation>
    <scope>IDENTIFICATION</scope>
</reference>
<evidence type="ECO:0000313" key="2">
    <source>
        <dbReference type="Proteomes" id="UP000233060"/>
    </source>
</evidence>
<proteinExistence type="predicted"/>
<keyword evidence="2" id="KW-1185">Reference proteome</keyword>
<evidence type="ECO:0000313" key="1">
    <source>
        <dbReference type="Ensembl" id="ENSCATP00000041377.1"/>
    </source>
</evidence>
<accession>A0A2K5NVC9</accession>
<dbReference type="Bgee" id="ENSCATG00000043339">
    <property type="expression patterns" value="Expressed in cerebellum and 2 other cell types or tissues"/>
</dbReference>
<dbReference type="AlphaFoldDB" id="A0A2K5NVC9"/>
<dbReference type="GeneTree" id="ENSGT00910000147415"/>